<feature type="binding site" evidence="15">
    <location>
        <position position="390"/>
    </location>
    <ligand>
        <name>NADP(+)</name>
        <dbReference type="ChEBI" id="CHEBI:58349"/>
    </ligand>
</feature>
<gene>
    <name evidence="21" type="ORF">SAMN04488120_104225</name>
</gene>
<comment type="similarity">
    <text evidence="2">Belongs to the isocitrate and isopropylmalate dehydrogenases family.</text>
</comment>
<dbReference type="PROSITE" id="PS00470">
    <property type="entry name" value="IDH_IMDH"/>
    <property type="match status" value="1"/>
</dbReference>
<feature type="binding site" evidence="14">
    <location>
        <position position="130"/>
    </location>
    <ligand>
        <name>D-threo-isocitrate</name>
        <dbReference type="ChEBI" id="CHEBI:15562"/>
    </ligand>
</feature>
<dbReference type="GO" id="GO:0004450">
    <property type="term" value="F:isocitrate dehydrogenase (NADP+) activity"/>
    <property type="evidence" value="ECO:0007669"/>
    <property type="project" value="UniProtKB-UniRule"/>
</dbReference>
<keyword evidence="5" id="KW-0329">Glyoxylate bypass</keyword>
<reference evidence="21 22" key="1">
    <citation type="submission" date="2016-10" db="EMBL/GenBank/DDBJ databases">
        <authorList>
            <person name="de Groot N.N."/>
        </authorList>
    </citation>
    <scope>NUCLEOTIDE SEQUENCE [LARGE SCALE GENOMIC DNA]</scope>
    <source>
        <strain evidence="21 22">DSM 23609</strain>
    </source>
</reference>
<name>A0A1I2ISK7_9GAMM</name>
<dbReference type="NCBIfam" id="NF005036">
    <property type="entry name" value="PRK06451.1"/>
    <property type="match status" value="1"/>
</dbReference>
<feature type="site" description="Critical for catalysis" evidence="17">
    <location>
        <position position="228"/>
    </location>
</feature>
<evidence type="ECO:0000256" key="11">
    <source>
        <dbReference type="ARBA" id="ARBA00023211"/>
    </source>
</evidence>
<dbReference type="RefSeq" id="WP_091532867.1">
    <property type="nucleotide sequence ID" value="NZ_FOOC01000004.1"/>
</dbReference>
<dbReference type="InterPro" id="IPR000644">
    <property type="entry name" value="CBS_dom"/>
</dbReference>
<evidence type="ECO:0000313" key="22">
    <source>
        <dbReference type="Proteomes" id="UP000199771"/>
    </source>
</evidence>
<dbReference type="Gene3D" id="3.10.580.10">
    <property type="entry name" value="CBS-domain"/>
    <property type="match status" value="1"/>
</dbReference>
<feature type="binding site" evidence="15">
    <location>
        <begin position="338"/>
        <end position="344"/>
    </location>
    <ligand>
        <name>NADP(+)</name>
        <dbReference type="ChEBI" id="CHEBI:58349"/>
    </ligand>
</feature>
<dbReference type="Gene3D" id="3.40.718.10">
    <property type="entry name" value="Isopropylmalate Dehydrogenase"/>
    <property type="match status" value="1"/>
</dbReference>
<evidence type="ECO:0000256" key="14">
    <source>
        <dbReference type="PIRSR" id="PIRSR604439-1"/>
    </source>
</evidence>
<keyword evidence="19" id="KW-0129">CBS domain</keyword>
<dbReference type="PROSITE" id="PS51371">
    <property type="entry name" value="CBS"/>
    <property type="match status" value="2"/>
</dbReference>
<protein>
    <recommendedName>
        <fullName evidence="4 13">Isocitrate dehydrogenase (NADP(+))</fullName>
        <ecNumber evidence="4 13">1.1.1.42</ecNumber>
    </recommendedName>
</protein>
<evidence type="ECO:0000256" key="4">
    <source>
        <dbReference type="ARBA" id="ARBA00013013"/>
    </source>
</evidence>
<feature type="domain" description="CBS" evidence="20">
    <location>
        <begin position="531"/>
        <end position="588"/>
    </location>
</feature>
<evidence type="ECO:0000256" key="2">
    <source>
        <dbReference type="ARBA" id="ARBA00007769"/>
    </source>
</evidence>
<feature type="binding site" evidence="14">
    <location>
        <position position="114"/>
    </location>
    <ligand>
        <name>D-threo-isocitrate</name>
        <dbReference type="ChEBI" id="CHEBI:15562"/>
    </ligand>
</feature>
<dbReference type="OrthoDB" id="9806254at2"/>
<evidence type="ECO:0000256" key="7">
    <source>
        <dbReference type="ARBA" id="ARBA00022723"/>
    </source>
</evidence>
<keyword evidence="9 15" id="KW-0521">NADP</keyword>
<evidence type="ECO:0000256" key="15">
    <source>
        <dbReference type="PIRSR" id="PIRSR604439-2"/>
    </source>
</evidence>
<evidence type="ECO:0000256" key="10">
    <source>
        <dbReference type="ARBA" id="ARBA00023002"/>
    </source>
</evidence>
<dbReference type="NCBIfam" id="TIGR00183">
    <property type="entry name" value="prok_nadp_idh"/>
    <property type="match status" value="1"/>
</dbReference>
<dbReference type="PANTHER" id="PTHR43504:SF1">
    <property type="entry name" value="ISOCITRATE DEHYDROGENASE [NADP]"/>
    <property type="match status" value="1"/>
</dbReference>
<evidence type="ECO:0000256" key="17">
    <source>
        <dbReference type="PIRSR" id="PIRSR604439-4"/>
    </source>
</evidence>
<evidence type="ECO:0000256" key="1">
    <source>
        <dbReference type="ARBA" id="ARBA00001936"/>
    </source>
</evidence>
<dbReference type="Proteomes" id="UP000199771">
    <property type="component" value="Unassembled WGS sequence"/>
</dbReference>
<evidence type="ECO:0000256" key="5">
    <source>
        <dbReference type="ARBA" id="ARBA00022435"/>
    </source>
</evidence>
<evidence type="ECO:0000256" key="12">
    <source>
        <dbReference type="ARBA" id="ARBA00023554"/>
    </source>
</evidence>
<evidence type="ECO:0000256" key="19">
    <source>
        <dbReference type="PROSITE-ProRule" id="PRU00703"/>
    </source>
</evidence>
<dbReference type="InterPro" id="IPR019818">
    <property type="entry name" value="IsoCit/isopropylmalate_DH_CS"/>
</dbReference>
<dbReference type="GO" id="GO:0051287">
    <property type="term" value="F:NAD binding"/>
    <property type="evidence" value="ECO:0007669"/>
    <property type="project" value="InterPro"/>
</dbReference>
<proteinExistence type="inferred from homology"/>
<dbReference type="GO" id="GO:0000287">
    <property type="term" value="F:magnesium ion binding"/>
    <property type="evidence" value="ECO:0007669"/>
    <property type="project" value="InterPro"/>
</dbReference>
<dbReference type="Pfam" id="PF00571">
    <property type="entry name" value="CBS"/>
    <property type="match status" value="2"/>
</dbReference>
<feature type="binding site" evidence="15">
    <location>
        <position position="105"/>
    </location>
    <ligand>
        <name>NADP(+)</name>
        <dbReference type="ChEBI" id="CHEBI:58349"/>
    </ligand>
</feature>
<organism evidence="21 22">
    <name type="scientific">Fontimonas thermophila</name>
    <dbReference type="NCBI Taxonomy" id="1076937"/>
    <lineage>
        <taxon>Bacteria</taxon>
        <taxon>Pseudomonadati</taxon>
        <taxon>Pseudomonadota</taxon>
        <taxon>Gammaproteobacteria</taxon>
        <taxon>Nevskiales</taxon>
        <taxon>Nevskiaceae</taxon>
        <taxon>Fontimonas</taxon>
    </lineage>
</organism>
<feature type="binding site" evidence="14">
    <location>
        <position position="154"/>
    </location>
    <ligand>
        <name>D-threo-isocitrate</name>
        <dbReference type="ChEBI" id="CHEBI:15562"/>
    </ligand>
</feature>
<dbReference type="SMART" id="SM00116">
    <property type="entry name" value="CBS"/>
    <property type="match status" value="2"/>
</dbReference>
<comment type="cofactor">
    <cofactor evidence="16">
        <name>Mg(2+)</name>
        <dbReference type="ChEBI" id="CHEBI:18420"/>
    </cofactor>
    <cofactor evidence="16">
        <name>Mn(2+)</name>
        <dbReference type="ChEBI" id="CHEBI:29035"/>
    </cofactor>
    <text evidence="16">Binds 1 Mg(2+) or Mn(2+) ion per subunit.</text>
</comment>
<accession>A0A1I2ISK7</accession>
<feature type="site" description="Critical for catalysis" evidence="17">
    <location>
        <position position="161"/>
    </location>
</feature>
<dbReference type="NCBIfam" id="NF005425">
    <property type="entry name" value="PRK07006.1"/>
    <property type="match status" value="1"/>
</dbReference>
<evidence type="ECO:0000256" key="18">
    <source>
        <dbReference type="PIRSR" id="PIRSR604439-5"/>
    </source>
</evidence>
<keyword evidence="10" id="KW-0560">Oxidoreductase</keyword>
<feature type="binding site" evidence="15">
    <location>
        <position position="394"/>
    </location>
    <ligand>
        <name>NADP(+)</name>
        <dbReference type="ChEBI" id="CHEBI:58349"/>
    </ligand>
</feature>
<dbReference type="SUPFAM" id="SSF53659">
    <property type="entry name" value="Isocitrate/Isopropylmalate dehydrogenase-like"/>
    <property type="match status" value="1"/>
</dbReference>
<dbReference type="EC" id="1.1.1.42" evidence="4 13"/>
<dbReference type="InterPro" id="IPR024084">
    <property type="entry name" value="IsoPropMal-DH-like_dom"/>
</dbReference>
<dbReference type="SUPFAM" id="SSF54631">
    <property type="entry name" value="CBS-domain pair"/>
    <property type="match status" value="1"/>
</dbReference>
<evidence type="ECO:0000256" key="8">
    <source>
        <dbReference type="ARBA" id="ARBA00022842"/>
    </source>
</evidence>
<feature type="binding site" evidence="16">
    <location>
        <position position="306"/>
    </location>
    <ligand>
        <name>Mg(2+)</name>
        <dbReference type="ChEBI" id="CHEBI:18420"/>
    </ligand>
</feature>
<dbReference type="GO" id="GO:0006097">
    <property type="term" value="P:glyoxylate cycle"/>
    <property type="evidence" value="ECO:0007669"/>
    <property type="project" value="UniProtKB-KW"/>
</dbReference>
<feature type="binding site" evidence="14">
    <location>
        <position position="120"/>
    </location>
    <ligand>
        <name>D-threo-isocitrate</name>
        <dbReference type="ChEBI" id="CHEBI:15562"/>
    </ligand>
</feature>
<keyword evidence="8 16" id="KW-0460">Magnesium</keyword>
<comment type="catalytic activity">
    <reaction evidence="12">
        <text>D-threo-isocitrate + NADP(+) = 2-oxoglutarate + CO2 + NADPH</text>
        <dbReference type="Rhea" id="RHEA:19629"/>
        <dbReference type="ChEBI" id="CHEBI:15562"/>
        <dbReference type="ChEBI" id="CHEBI:16526"/>
        <dbReference type="ChEBI" id="CHEBI:16810"/>
        <dbReference type="ChEBI" id="CHEBI:57783"/>
        <dbReference type="ChEBI" id="CHEBI:58349"/>
        <dbReference type="EC" id="1.1.1.42"/>
    </reaction>
</comment>
<evidence type="ECO:0000256" key="9">
    <source>
        <dbReference type="ARBA" id="ARBA00022857"/>
    </source>
</evidence>
<dbReference type="SMART" id="SM01329">
    <property type="entry name" value="Iso_dh"/>
    <property type="match status" value="1"/>
</dbReference>
<sequence length="588" mass="64939">MSAYRHIKIPSTGEKITIRNGKLHVPDNPIIGYVEGDGIGPDITKACLRVWDAAVAKAYGGRRKIHWCETFLGEKAASLYDGNYCPDETLEVLKDLVVSIKGPLTTPVGGGFRSLNVALRQELDLYACVRPVRHYAGVPSPLKRPDKVDVVIFRENTEDVYAGIEYKAGTPENEKLARFLREEMGAKFFEGAGLGVKPISEFGSKRLIRKAIQYAIDNGRESVTLVHKGNIMKFTEGAFRNWGYEVAREEFGSVTITEEQLYAEYKGKQPEGKIVIKDRIADIMFQMMLLRPEEFDVIATMNLNGDYLSDAIAAEVGGVGIAPGANIADHIAVFEATHGTAPKYANLNKVNPGSLLFSGVMMLEYMGWKEAADLITLVYPEVVSDGIVTYDFARQIEGATEVGTSQFADALIERIEGGVDLEAKRKAQQARLAKERKQREIRRLLQPFEEMIETGRVPTTVADLMTRSLITVSDNETVESAMHVMADNDISSVVVEPNEQGEWGIVTRRDIVAKIVHPGKNPATTRVKEICTRPVVSVPAEMSIREAAAKISSSNFSRFTVEQGGKIIGIVTETDIFNAVEKFAWAQE</sequence>
<evidence type="ECO:0000256" key="3">
    <source>
        <dbReference type="ARBA" id="ARBA00011738"/>
    </source>
</evidence>
<feature type="modified residue" description="N6-succinyllysine" evidence="18">
    <location>
        <position position="101"/>
    </location>
</feature>
<feature type="binding site" evidence="14">
    <location>
        <position position="116"/>
    </location>
    <ligand>
        <name>D-threo-isocitrate</name>
        <dbReference type="ChEBI" id="CHEBI:15562"/>
    </ligand>
</feature>
<evidence type="ECO:0000256" key="16">
    <source>
        <dbReference type="PIRSR" id="PIRSR604439-3"/>
    </source>
</evidence>
<dbReference type="STRING" id="1076937.SAMN04488120_104225"/>
<dbReference type="EMBL" id="FOOC01000004">
    <property type="protein sequence ID" value="SFF45244.1"/>
    <property type="molecule type" value="Genomic_DNA"/>
</dbReference>
<dbReference type="AlphaFoldDB" id="A0A1I2ISK7"/>
<keyword evidence="22" id="KW-1185">Reference proteome</keyword>
<dbReference type="Pfam" id="PF00180">
    <property type="entry name" value="Iso_dh"/>
    <property type="match status" value="1"/>
</dbReference>
<dbReference type="PANTHER" id="PTHR43504">
    <property type="entry name" value="ISOCITRATE DEHYDROGENASE [NADP]"/>
    <property type="match status" value="1"/>
</dbReference>
<feature type="modified residue" description="N6-acetyllysine" evidence="18">
    <location>
        <position position="143"/>
    </location>
</feature>
<keyword evidence="7" id="KW-0479">Metal-binding</keyword>
<evidence type="ECO:0000256" key="13">
    <source>
        <dbReference type="NCBIfam" id="TIGR00183"/>
    </source>
</evidence>
<comment type="cofactor">
    <cofactor evidence="1">
        <name>Mn(2+)</name>
        <dbReference type="ChEBI" id="CHEBI:29035"/>
    </cofactor>
</comment>
<dbReference type="GO" id="GO:0006099">
    <property type="term" value="P:tricarboxylic acid cycle"/>
    <property type="evidence" value="ECO:0007669"/>
    <property type="project" value="UniProtKB-UniRule"/>
</dbReference>
<keyword evidence="6" id="KW-0816">Tricarboxylic acid cycle</keyword>
<evidence type="ECO:0000256" key="6">
    <source>
        <dbReference type="ARBA" id="ARBA00022532"/>
    </source>
</evidence>
<keyword evidence="11 16" id="KW-0464">Manganese</keyword>
<feature type="domain" description="CBS" evidence="20">
    <location>
        <begin position="465"/>
        <end position="524"/>
    </location>
</feature>
<feature type="binding site" evidence="15">
    <location>
        <position position="351"/>
    </location>
    <ligand>
        <name>NADP(+)</name>
        <dbReference type="ChEBI" id="CHEBI:58349"/>
    </ligand>
</feature>
<evidence type="ECO:0000313" key="21">
    <source>
        <dbReference type="EMBL" id="SFF45244.1"/>
    </source>
</evidence>
<dbReference type="InterPro" id="IPR046342">
    <property type="entry name" value="CBS_dom_sf"/>
</dbReference>
<comment type="subunit">
    <text evidence="3">Homodimer.</text>
</comment>
<evidence type="ECO:0000259" key="20">
    <source>
        <dbReference type="PROSITE" id="PS51371"/>
    </source>
</evidence>
<dbReference type="InterPro" id="IPR004439">
    <property type="entry name" value="Isocitrate_DH_NADP_dimer_prok"/>
</dbReference>
<feature type="modified residue" description="Phosphoserine" evidence="18">
    <location>
        <position position="114"/>
    </location>
</feature>